<dbReference type="STRING" id="1793.AWC04_19440"/>
<accession>A0A1X1QZ87</accession>
<dbReference type="AlphaFoldDB" id="A0A1X1QZ87"/>
<dbReference type="EMBL" id="LQOJ01000073">
    <property type="protein sequence ID" value="ORU96745.1"/>
    <property type="molecule type" value="Genomic_DNA"/>
</dbReference>
<evidence type="ECO:0000313" key="2">
    <source>
        <dbReference type="Proteomes" id="UP000193484"/>
    </source>
</evidence>
<sequence>MATATVAVVGGVTLALAQAEPETQGPSAPAGPPTLYASCQEQLDGAVTALPPGPGDPPNRKNLLKCSEGSWTTFRAEYPSSDRWLSTGAAITLHGQGVRNAELFSGHWTGTPQSEDTTCGVEYVDATGGQLADPKTVDADPGQPVEFDASPYLFTVTLSGYCLWERQAD</sequence>
<proteinExistence type="predicted"/>
<name>A0A1X1QZ87_MYCFA</name>
<evidence type="ECO:0000313" key="1">
    <source>
        <dbReference type="EMBL" id="ORU96745.1"/>
    </source>
</evidence>
<reference evidence="1 2" key="1">
    <citation type="submission" date="2016-01" db="EMBL/GenBank/DDBJ databases">
        <title>The new phylogeny of the genus Mycobacterium.</title>
        <authorList>
            <person name="Tarcisio F."/>
            <person name="Conor M."/>
            <person name="Antonella G."/>
            <person name="Elisabetta G."/>
            <person name="Giulia F.S."/>
            <person name="Sara T."/>
            <person name="Anna F."/>
            <person name="Clotilde B."/>
            <person name="Roberto B."/>
            <person name="Veronica D.S."/>
            <person name="Fabio R."/>
            <person name="Monica P."/>
            <person name="Olivier J."/>
            <person name="Enrico T."/>
            <person name="Nicola S."/>
        </authorList>
    </citation>
    <scope>NUCLEOTIDE SEQUENCE [LARGE SCALE GENOMIC DNA]</scope>
    <source>
        <strain evidence="1 2">DSM 44179</strain>
    </source>
</reference>
<protein>
    <submittedName>
        <fullName evidence="1">Uncharacterized protein</fullName>
    </submittedName>
</protein>
<keyword evidence="2" id="KW-1185">Reference proteome</keyword>
<gene>
    <name evidence="1" type="ORF">AWC04_19440</name>
</gene>
<organism evidence="1 2">
    <name type="scientific">Mycolicibacterium fallax</name>
    <name type="common">Mycobacterium fallax</name>
    <dbReference type="NCBI Taxonomy" id="1793"/>
    <lineage>
        <taxon>Bacteria</taxon>
        <taxon>Bacillati</taxon>
        <taxon>Actinomycetota</taxon>
        <taxon>Actinomycetes</taxon>
        <taxon>Mycobacteriales</taxon>
        <taxon>Mycobacteriaceae</taxon>
        <taxon>Mycolicibacterium</taxon>
    </lineage>
</organism>
<comment type="caution">
    <text evidence="1">The sequence shown here is derived from an EMBL/GenBank/DDBJ whole genome shotgun (WGS) entry which is preliminary data.</text>
</comment>
<dbReference type="Proteomes" id="UP000193484">
    <property type="component" value="Unassembled WGS sequence"/>
</dbReference>